<gene>
    <name evidence="2" type="ORF">H8B19_10700</name>
</gene>
<dbReference type="CDD" id="cd02233">
    <property type="entry name" value="cupin_HNL-like"/>
    <property type="match status" value="1"/>
</dbReference>
<dbReference type="AlphaFoldDB" id="A0A8J6IV11"/>
<proteinExistence type="predicted"/>
<dbReference type="EMBL" id="JACNEP010000007">
    <property type="protein sequence ID" value="MBC3766350.1"/>
    <property type="molecule type" value="Genomic_DNA"/>
</dbReference>
<dbReference type="InterPro" id="IPR014710">
    <property type="entry name" value="RmlC-like_jellyroll"/>
</dbReference>
<comment type="caution">
    <text evidence="2">The sequence shown here is derived from an EMBL/GenBank/DDBJ whole genome shotgun (WGS) entry which is preliminary data.</text>
</comment>
<sequence>MSSDTEANNMQVLRADSFKPIEGPKDWFTGKVIISKLFNAPAPARVGMAVVNFDAGARTHWHSHPLGQILLVTEGVGWTQCEGGDKTEIRPGDIIWCNCGKRHWHGATDSQSMQHVAIQEALDGKPVDWFEAVSDEQYLSATLIKD</sequence>
<evidence type="ECO:0000313" key="2">
    <source>
        <dbReference type="EMBL" id="MBC3766350.1"/>
    </source>
</evidence>
<dbReference type="Proteomes" id="UP000601768">
    <property type="component" value="Unassembled WGS sequence"/>
</dbReference>
<keyword evidence="3" id="KW-1185">Reference proteome</keyword>
<dbReference type="InterPro" id="IPR013096">
    <property type="entry name" value="Cupin_2"/>
</dbReference>
<reference evidence="2" key="1">
    <citation type="journal article" date="2018" name="Int. J. Syst. Evol. Microbiol.">
        <title>Neptunicella marina gen. nov., sp. nov., isolated from surface seawater.</title>
        <authorList>
            <person name="Liu X."/>
            <person name="Lai Q."/>
            <person name="Du Y."/>
            <person name="Zhang X."/>
            <person name="Liu Z."/>
            <person name="Sun F."/>
            <person name="Shao Z."/>
        </authorList>
    </citation>
    <scope>NUCLEOTIDE SEQUENCE</scope>
    <source>
        <strain evidence="2">S27-2</strain>
    </source>
</reference>
<dbReference type="PANTHER" id="PTHR43698">
    <property type="entry name" value="RIBD C-TERMINAL DOMAIN CONTAINING PROTEIN"/>
    <property type="match status" value="1"/>
</dbReference>
<accession>A0A8J6IV11</accession>
<dbReference type="Pfam" id="PF07883">
    <property type="entry name" value="Cupin_2"/>
    <property type="match status" value="1"/>
</dbReference>
<name>A0A8J6IV11_9ALTE</name>
<dbReference type="PANTHER" id="PTHR43698:SF1">
    <property type="entry name" value="BLL4564 PROTEIN"/>
    <property type="match status" value="1"/>
</dbReference>
<dbReference type="Gene3D" id="2.60.120.10">
    <property type="entry name" value="Jelly Rolls"/>
    <property type="match status" value="1"/>
</dbReference>
<evidence type="ECO:0000313" key="3">
    <source>
        <dbReference type="Proteomes" id="UP000601768"/>
    </source>
</evidence>
<dbReference type="SUPFAM" id="SSF51182">
    <property type="entry name" value="RmlC-like cupins"/>
    <property type="match status" value="1"/>
</dbReference>
<dbReference type="InterPro" id="IPR011051">
    <property type="entry name" value="RmlC_Cupin_sf"/>
</dbReference>
<dbReference type="RefSeq" id="WP_186506874.1">
    <property type="nucleotide sequence ID" value="NZ_JACNEP010000007.1"/>
</dbReference>
<dbReference type="InterPro" id="IPR047263">
    <property type="entry name" value="HNL-like_cupin"/>
</dbReference>
<organism evidence="2 3">
    <name type="scientific">Neptunicella marina</name>
    <dbReference type="NCBI Taxonomy" id="2125989"/>
    <lineage>
        <taxon>Bacteria</taxon>
        <taxon>Pseudomonadati</taxon>
        <taxon>Pseudomonadota</taxon>
        <taxon>Gammaproteobacteria</taxon>
        <taxon>Alteromonadales</taxon>
        <taxon>Alteromonadaceae</taxon>
        <taxon>Neptunicella</taxon>
    </lineage>
</organism>
<evidence type="ECO:0000259" key="1">
    <source>
        <dbReference type="Pfam" id="PF07883"/>
    </source>
</evidence>
<feature type="domain" description="Cupin type-2" evidence="1">
    <location>
        <begin position="50"/>
        <end position="114"/>
    </location>
</feature>
<protein>
    <submittedName>
        <fullName evidence="2">Cupin domain-containing protein</fullName>
    </submittedName>
</protein>
<reference evidence="2" key="2">
    <citation type="submission" date="2020-08" db="EMBL/GenBank/DDBJ databases">
        <authorList>
            <person name="Lai Q."/>
        </authorList>
    </citation>
    <scope>NUCLEOTIDE SEQUENCE</scope>
    <source>
        <strain evidence="2">S27-2</strain>
    </source>
</reference>